<dbReference type="AlphaFoldDB" id="A0A6M3LSA7"/>
<reference evidence="1" key="1">
    <citation type="submission" date="2020-03" db="EMBL/GenBank/DDBJ databases">
        <title>The deep terrestrial virosphere.</title>
        <authorList>
            <person name="Holmfeldt K."/>
            <person name="Nilsson E."/>
            <person name="Simone D."/>
            <person name="Lopez-Fernandez M."/>
            <person name="Wu X."/>
            <person name="de Brujin I."/>
            <person name="Lundin D."/>
            <person name="Andersson A."/>
            <person name="Bertilsson S."/>
            <person name="Dopson M."/>
        </authorList>
    </citation>
    <scope>NUCLEOTIDE SEQUENCE</scope>
    <source>
        <strain evidence="1">MM415B08768</strain>
    </source>
</reference>
<accession>A0A6M3LSA7</accession>
<name>A0A6M3LSA7_9ZZZZ</name>
<evidence type="ECO:0000313" key="1">
    <source>
        <dbReference type="EMBL" id="QJA96412.1"/>
    </source>
</evidence>
<sequence length="77" mass="8949">MILKTKLLLVRMILGKKTGLIYNCKFPNEILKFINKLESPIIMSNCIFTDNIEHVAEEKLEETLQYSFNRGYNPLGN</sequence>
<dbReference type="EMBL" id="MT143398">
    <property type="protein sequence ID" value="QJA96412.1"/>
    <property type="molecule type" value="Genomic_DNA"/>
</dbReference>
<proteinExistence type="predicted"/>
<protein>
    <submittedName>
        <fullName evidence="1">Uncharacterized protein</fullName>
    </submittedName>
</protein>
<gene>
    <name evidence="1" type="ORF">MM415B08768_0003</name>
</gene>
<organism evidence="1">
    <name type="scientific">viral metagenome</name>
    <dbReference type="NCBI Taxonomy" id="1070528"/>
    <lineage>
        <taxon>unclassified sequences</taxon>
        <taxon>metagenomes</taxon>
        <taxon>organismal metagenomes</taxon>
    </lineage>
</organism>